<name>A0A3E4UVK9_MEDGN</name>
<protein>
    <submittedName>
        <fullName evidence="1">RumC family sactipeptide</fullName>
    </submittedName>
</protein>
<dbReference type="EMBL" id="QSSX01000068">
    <property type="protein sequence ID" value="RGM17382.1"/>
    <property type="molecule type" value="Genomic_DNA"/>
</dbReference>
<organism evidence="2 3">
    <name type="scientific">Mediterraneibacter gnavus</name>
    <name type="common">Ruminococcus gnavus</name>
    <dbReference type="NCBI Taxonomy" id="33038"/>
    <lineage>
        <taxon>Bacteria</taxon>
        <taxon>Bacillati</taxon>
        <taxon>Bacillota</taxon>
        <taxon>Clostridia</taxon>
        <taxon>Lachnospirales</taxon>
        <taxon>Lachnospiraceae</taxon>
        <taxon>Mediterraneibacter</taxon>
    </lineage>
</organism>
<dbReference type="AlphaFoldDB" id="A0A3E4UVK9"/>
<dbReference type="RefSeq" id="WP_151165544.1">
    <property type="nucleotide sequence ID" value="NZ_JAAIQY010000019.1"/>
</dbReference>
<dbReference type="EMBL" id="JAJBOM010000019">
    <property type="protein sequence ID" value="MCB5620058.1"/>
    <property type="molecule type" value="Genomic_DNA"/>
</dbReference>
<reference evidence="2 3" key="1">
    <citation type="submission" date="2018-08" db="EMBL/GenBank/DDBJ databases">
        <title>A genome reference for cultivated species of the human gut microbiota.</title>
        <authorList>
            <person name="Zou Y."/>
            <person name="Xue W."/>
            <person name="Luo G."/>
        </authorList>
    </citation>
    <scope>NUCLEOTIDE SEQUENCE [LARGE SCALE GENOMIC DNA]</scope>
    <source>
        <strain evidence="2 3">TF01-20-2</strain>
    </source>
</reference>
<comment type="caution">
    <text evidence="2">The sequence shown here is derived from an EMBL/GenBank/DDBJ whole genome shotgun (WGS) entry which is preliminary data.</text>
</comment>
<evidence type="ECO:0000313" key="1">
    <source>
        <dbReference type="EMBL" id="MCB5620058.1"/>
    </source>
</evidence>
<dbReference type="Proteomes" id="UP000260808">
    <property type="component" value="Unassembled WGS sequence"/>
</dbReference>
<evidence type="ECO:0000313" key="2">
    <source>
        <dbReference type="EMBL" id="RGM17382.1"/>
    </source>
</evidence>
<proteinExistence type="predicted"/>
<gene>
    <name evidence="2" type="ORF">DXC31_16295</name>
    <name evidence="1" type="ORF">LIQ08_12995</name>
</gene>
<dbReference type="Proteomes" id="UP001297370">
    <property type="component" value="Unassembled WGS sequence"/>
</dbReference>
<accession>A0A3E4UVK9</accession>
<reference evidence="1" key="2">
    <citation type="submission" date="2021-10" db="EMBL/GenBank/DDBJ databases">
        <title>Collection of gut derived symbiotic bacterial strains cultured from healthy donors.</title>
        <authorList>
            <person name="Lin H."/>
            <person name="Littmann E."/>
            <person name="Claire K."/>
            <person name="Pamer E."/>
        </authorList>
    </citation>
    <scope>NUCLEOTIDE SEQUENCE</scope>
    <source>
        <strain evidence="1">MSK.23.18</strain>
    </source>
</reference>
<dbReference type="NCBIfam" id="NF035950">
    <property type="entry name" value="RumC_sactiRiPP"/>
    <property type="match status" value="1"/>
</dbReference>
<evidence type="ECO:0000313" key="3">
    <source>
        <dbReference type="Proteomes" id="UP000260808"/>
    </source>
</evidence>
<sequence length="63" mass="6347">MRKIVAGKLQTGADFEGSKGGCVCSGSIAVANSHNAGPAYCVGYCGNHGVVTRNANYNVAKTA</sequence>